<keyword evidence="5" id="KW-1185">Reference proteome</keyword>
<proteinExistence type="predicted"/>
<dbReference type="CDD" id="cd00029">
    <property type="entry name" value="C1"/>
    <property type="match status" value="1"/>
</dbReference>
<protein>
    <recommendedName>
        <fullName evidence="3">Phorbol-ester/DAG-type domain-containing protein</fullName>
    </recommendedName>
</protein>
<dbReference type="SUPFAM" id="SSF57889">
    <property type="entry name" value="Cysteine-rich domain"/>
    <property type="match status" value="1"/>
</dbReference>
<name>A0AAW1VBT3_9CUCU</name>
<dbReference type="EMBL" id="JARQZJ010000139">
    <property type="protein sequence ID" value="KAK9892834.1"/>
    <property type="molecule type" value="Genomic_DNA"/>
</dbReference>
<dbReference type="PROSITE" id="PS50081">
    <property type="entry name" value="ZF_DAG_PE_2"/>
    <property type="match status" value="1"/>
</dbReference>
<evidence type="ECO:0000313" key="5">
    <source>
        <dbReference type="Proteomes" id="UP001431783"/>
    </source>
</evidence>
<dbReference type="Gene3D" id="3.30.40.10">
    <property type="entry name" value="Zinc/RING finger domain, C3HC4 (zinc finger)"/>
    <property type="match status" value="1"/>
</dbReference>
<evidence type="ECO:0000313" key="4">
    <source>
        <dbReference type="EMBL" id="KAK9892834.1"/>
    </source>
</evidence>
<dbReference type="GO" id="GO:0046872">
    <property type="term" value="F:metal ion binding"/>
    <property type="evidence" value="ECO:0007669"/>
    <property type="project" value="UniProtKB-KW"/>
</dbReference>
<comment type="caution">
    <text evidence="4">The sequence shown here is derived from an EMBL/GenBank/DDBJ whole genome shotgun (WGS) entry which is preliminary data.</text>
</comment>
<organism evidence="4 5">
    <name type="scientific">Henosepilachna vigintioctopunctata</name>
    <dbReference type="NCBI Taxonomy" id="420089"/>
    <lineage>
        <taxon>Eukaryota</taxon>
        <taxon>Metazoa</taxon>
        <taxon>Ecdysozoa</taxon>
        <taxon>Arthropoda</taxon>
        <taxon>Hexapoda</taxon>
        <taxon>Insecta</taxon>
        <taxon>Pterygota</taxon>
        <taxon>Neoptera</taxon>
        <taxon>Endopterygota</taxon>
        <taxon>Coleoptera</taxon>
        <taxon>Polyphaga</taxon>
        <taxon>Cucujiformia</taxon>
        <taxon>Coccinelloidea</taxon>
        <taxon>Coccinellidae</taxon>
        <taxon>Epilachninae</taxon>
        <taxon>Epilachnini</taxon>
        <taxon>Henosepilachna</taxon>
    </lineage>
</organism>
<evidence type="ECO:0000259" key="3">
    <source>
        <dbReference type="PROSITE" id="PS50081"/>
    </source>
</evidence>
<evidence type="ECO:0000256" key="1">
    <source>
        <dbReference type="ARBA" id="ARBA00022723"/>
    </source>
</evidence>
<sequence length="164" mass="18924">MITYIPRGQKNIYRFLMLNRDNSHPYYYSLDWNKKVNACNDPLLETSKCGYCRNSNVKNGLKCSVCPKVFHPSCTMKLKKCCDVEITEILITDKVSEETTIMEPKIIDITSESPRYDLLMKIIAELQDKNAVLVENASLLKYKISILDTEMKSKGILILEFNKN</sequence>
<gene>
    <name evidence="4" type="ORF">WA026_022296</name>
</gene>
<dbReference type="InterPro" id="IPR002219">
    <property type="entry name" value="PKC_DAG/PE"/>
</dbReference>
<dbReference type="AlphaFoldDB" id="A0AAW1VBT3"/>
<keyword evidence="2" id="KW-0862">Zinc</keyword>
<reference evidence="4 5" key="1">
    <citation type="submission" date="2023-03" db="EMBL/GenBank/DDBJ databases">
        <title>Genome insight into feeding habits of ladybird beetles.</title>
        <authorList>
            <person name="Li H.-S."/>
            <person name="Huang Y.-H."/>
            <person name="Pang H."/>
        </authorList>
    </citation>
    <scope>NUCLEOTIDE SEQUENCE [LARGE SCALE GENOMIC DNA]</scope>
    <source>
        <strain evidence="4">SYSU_2023b</strain>
        <tissue evidence="4">Whole body</tissue>
    </source>
</reference>
<dbReference type="InterPro" id="IPR046349">
    <property type="entry name" value="C1-like_sf"/>
</dbReference>
<feature type="domain" description="Phorbol-ester/DAG-type" evidence="3">
    <location>
        <begin position="23"/>
        <end position="82"/>
    </location>
</feature>
<evidence type="ECO:0000256" key="2">
    <source>
        <dbReference type="ARBA" id="ARBA00022833"/>
    </source>
</evidence>
<dbReference type="Proteomes" id="UP001431783">
    <property type="component" value="Unassembled WGS sequence"/>
</dbReference>
<accession>A0AAW1VBT3</accession>
<keyword evidence="1" id="KW-0479">Metal-binding</keyword>
<dbReference type="InterPro" id="IPR013083">
    <property type="entry name" value="Znf_RING/FYVE/PHD"/>
</dbReference>